<dbReference type="EMBL" id="RBNI01000068">
    <property type="protein sequence ID" value="RUP52317.1"/>
    <property type="molecule type" value="Genomic_DNA"/>
</dbReference>
<reference evidence="1 2" key="1">
    <citation type="journal article" date="2018" name="New Phytol.">
        <title>Phylogenomics of Endogonaceae and evolution of mycorrhizas within Mucoromycota.</title>
        <authorList>
            <person name="Chang Y."/>
            <person name="Desiro A."/>
            <person name="Na H."/>
            <person name="Sandor L."/>
            <person name="Lipzen A."/>
            <person name="Clum A."/>
            <person name="Barry K."/>
            <person name="Grigoriev I.V."/>
            <person name="Martin F.M."/>
            <person name="Stajich J.E."/>
            <person name="Smith M.E."/>
            <person name="Bonito G."/>
            <person name="Spatafora J.W."/>
        </authorList>
    </citation>
    <scope>NUCLEOTIDE SEQUENCE [LARGE SCALE GENOMIC DNA]</scope>
    <source>
        <strain evidence="1 2">GMNB39</strain>
    </source>
</reference>
<protein>
    <submittedName>
        <fullName evidence="1">Uncharacterized protein</fullName>
    </submittedName>
</protein>
<proteinExistence type="predicted"/>
<sequence>METNTSLLHSRSMQEGYP</sequence>
<organism evidence="1 2">
    <name type="scientific">Jimgerdemannia flammicorona</name>
    <dbReference type="NCBI Taxonomy" id="994334"/>
    <lineage>
        <taxon>Eukaryota</taxon>
        <taxon>Fungi</taxon>
        <taxon>Fungi incertae sedis</taxon>
        <taxon>Mucoromycota</taxon>
        <taxon>Mucoromycotina</taxon>
        <taxon>Endogonomycetes</taxon>
        <taxon>Endogonales</taxon>
        <taxon>Endogonaceae</taxon>
        <taxon>Jimgerdemannia</taxon>
    </lineage>
</organism>
<name>A0A433DNB1_9FUNG</name>
<evidence type="ECO:0000313" key="1">
    <source>
        <dbReference type="EMBL" id="RUP52317.1"/>
    </source>
</evidence>
<dbReference type="Proteomes" id="UP000268093">
    <property type="component" value="Unassembled WGS sequence"/>
</dbReference>
<accession>A0A433DNB1</accession>
<dbReference type="AlphaFoldDB" id="A0A433DNB1"/>
<keyword evidence="2" id="KW-1185">Reference proteome</keyword>
<evidence type="ECO:0000313" key="2">
    <source>
        <dbReference type="Proteomes" id="UP000268093"/>
    </source>
</evidence>
<comment type="caution">
    <text evidence="1">The sequence shown here is derived from an EMBL/GenBank/DDBJ whole genome shotgun (WGS) entry which is preliminary data.</text>
</comment>
<gene>
    <name evidence="1" type="ORF">BC936DRAFT_147763</name>
</gene>